<dbReference type="SUPFAM" id="SSF47384">
    <property type="entry name" value="Homodimeric domain of signal transducing histidine kinase"/>
    <property type="match status" value="1"/>
</dbReference>
<evidence type="ECO:0000256" key="4">
    <source>
        <dbReference type="ARBA" id="ARBA00022553"/>
    </source>
</evidence>
<keyword evidence="14" id="KW-0067">ATP-binding</keyword>
<dbReference type="InterPro" id="IPR036890">
    <property type="entry name" value="HATPase_C_sf"/>
</dbReference>
<name>A0ABW1J649_9PSEU</name>
<sequence>MRRRIVRLTVLAAVLAVGLFGIPLAAVVMKNLFDDQRAELERVADVAALTVAFDLAHDRPPAALAGPPRGVLLALYDPHGRLVLGDGPPAASLAVRDAADSGTAATADDAADLAVAVPVRGDSQGTWAVRAAIPRAQVLSRALAIWTVMAGLGVLVLGLVWAVSRRLAARLARPLEDLAAAAGRLGEGDFSVRTAPSGVAEIDAAAGALTRTAQRLGDLLARERAFSSDASHQLRTPLSGLRLSLEAALDAPQEDQRTAIVAGISAADRLEQTVDDLLALARDTDPARGPLDLDGLLAEIRDQWSGPLADAGRTLSLDRDLGAPDSPVSTAALRQALTVLVDNAVRHGAGRVRVAVRDAGGALALDVADEGSGVSAPESELFARRSATATGHGIGLALARSLVEAEGGRLVLTRRAPPVFTLLVPAARN</sequence>
<protein>
    <recommendedName>
        <fullName evidence="3">histidine kinase</fullName>
        <ecNumber evidence="3">2.7.13.3</ecNumber>
    </recommendedName>
</protein>
<organism evidence="14 15">
    <name type="scientific">Pseudonocardia hispaniensis</name>
    <dbReference type="NCBI Taxonomy" id="904933"/>
    <lineage>
        <taxon>Bacteria</taxon>
        <taxon>Bacillati</taxon>
        <taxon>Actinomycetota</taxon>
        <taxon>Actinomycetes</taxon>
        <taxon>Pseudonocardiales</taxon>
        <taxon>Pseudonocardiaceae</taxon>
        <taxon>Pseudonocardia</taxon>
    </lineage>
</organism>
<evidence type="ECO:0000256" key="9">
    <source>
        <dbReference type="ARBA" id="ARBA00023012"/>
    </source>
</evidence>
<dbReference type="SMART" id="SM00387">
    <property type="entry name" value="HATPase_c"/>
    <property type="match status" value="1"/>
</dbReference>
<dbReference type="InterPro" id="IPR036097">
    <property type="entry name" value="HisK_dim/P_sf"/>
</dbReference>
<dbReference type="PANTHER" id="PTHR45436">
    <property type="entry name" value="SENSOR HISTIDINE KINASE YKOH"/>
    <property type="match status" value="1"/>
</dbReference>
<dbReference type="Pfam" id="PF00672">
    <property type="entry name" value="HAMP"/>
    <property type="match status" value="1"/>
</dbReference>
<dbReference type="InterPro" id="IPR005467">
    <property type="entry name" value="His_kinase_dom"/>
</dbReference>
<evidence type="ECO:0000256" key="6">
    <source>
        <dbReference type="ARBA" id="ARBA00022692"/>
    </source>
</evidence>
<keyword evidence="4" id="KW-0597">Phosphoprotein</keyword>
<dbReference type="PRINTS" id="PR00344">
    <property type="entry name" value="BCTRLSENSOR"/>
</dbReference>
<keyword evidence="5" id="KW-0808">Transferase</keyword>
<comment type="caution">
    <text evidence="14">The sequence shown here is derived from an EMBL/GenBank/DDBJ whole genome shotgun (WGS) entry which is preliminary data.</text>
</comment>
<dbReference type="InterPro" id="IPR003594">
    <property type="entry name" value="HATPase_dom"/>
</dbReference>
<dbReference type="RefSeq" id="WP_379586163.1">
    <property type="nucleotide sequence ID" value="NZ_JBHSQW010000034.1"/>
</dbReference>
<comment type="subcellular location">
    <subcellularLocation>
        <location evidence="2">Cell membrane</location>
    </subcellularLocation>
</comment>
<keyword evidence="10 11" id="KW-0472">Membrane</keyword>
<dbReference type="Gene3D" id="3.30.565.10">
    <property type="entry name" value="Histidine kinase-like ATPase, C-terminal domain"/>
    <property type="match status" value="1"/>
</dbReference>
<accession>A0ABW1J649</accession>
<dbReference type="CDD" id="cd00075">
    <property type="entry name" value="HATPase"/>
    <property type="match status" value="1"/>
</dbReference>
<dbReference type="Gene3D" id="6.10.340.10">
    <property type="match status" value="1"/>
</dbReference>
<keyword evidence="8 11" id="KW-1133">Transmembrane helix</keyword>
<dbReference type="InterPro" id="IPR004358">
    <property type="entry name" value="Sig_transdc_His_kin-like_C"/>
</dbReference>
<evidence type="ECO:0000259" key="13">
    <source>
        <dbReference type="PROSITE" id="PS50885"/>
    </source>
</evidence>
<dbReference type="Pfam" id="PF02518">
    <property type="entry name" value="HATPase_c"/>
    <property type="match status" value="1"/>
</dbReference>
<dbReference type="Gene3D" id="1.10.287.130">
    <property type="match status" value="1"/>
</dbReference>
<dbReference type="PANTHER" id="PTHR45436:SF5">
    <property type="entry name" value="SENSOR HISTIDINE KINASE TRCS"/>
    <property type="match status" value="1"/>
</dbReference>
<keyword evidence="14" id="KW-0547">Nucleotide-binding</keyword>
<dbReference type="Proteomes" id="UP001596302">
    <property type="component" value="Unassembled WGS sequence"/>
</dbReference>
<evidence type="ECO:0000256" key="7">
    <source>
        <dbReference type="ARBA" id="ARBA00022777"/>
    </source>
</evidence>
<evidence type="ECO:0000256" key="8">
    <source>
        <dbReference type="ARBA" id="ARBA00022989"/>
    </source>
</evidence>
<evidence type="ECO:0000259" key="12">
    <source>
        <dbReference type="PROSITE" id="PS50109"/>
    </source>
</evidence>
<dbReference type="PROSITE" id="PS50885">
    <property type="entry name" value="HAMP"/>
    <property type="match status" value="1"/>
</dbReference>
<keyword evidence="15" id="KW-1185">Reference proteome</keyword>
<gene>
    <name evidence="14" type="ORF">ACFQE5_16650</name>
</gene>
<dbReference type="SMART" id="SM00388">
    <property type="entry name" value="HisKA"/>
    <property type="match status" value="1"/>
</dbReference>
<dbReference type="EMBL" id="JBHSQW010000034">
    <property type="protein sequence ID" value="MFC5995840.1"/>
    <property type="molecule type" value="Genomic_DNA"/>
</dbReference>
<evidence type="ECO:0000313" key="15">
    <source>
        <dbReference type="Proteomes" id="UP001596302"/>
    </source>
</evidence>
<dbReference type="InterPro" id="IPR050428">
    <property type="entry name" value="TCS_sensor_his_kinase"/>
</dbReference>
<dbReference type="InterPro" id="IPR003661">
    <property type="entry name" value="HisK_dim/P_dom"/>
</dbReference>
<evidence type="ECO:0000256" key="3">
    <source>
        <dbReference type="ARBA" id="ARBA00012438"/>
    </source>
</evidence>
<keyword evidence="6 11" id="KW-0812">Transmembrane</keyword>
<dbReference type="GO" id="GO:0005524">
    <property type="term" value="F:ATP binding"/>
    <property type="evidence" value="ECO:0007669"/>
    <property type="project" value="UniProtKB-KW"/>
</dbReference>
<evidence type="ECO:0000256" key="1">
    <source>
        <dbReference type="ARBA" id="ARBA00000085"/>
    </source>
</evidence>
<dbReference type="EC" id="2.7.13.3" evidence="3"/>
<dbReference type="CDD" id="cd00082">
    <property type="entry name" value="HisKA"/>
    <property type="match status" value="1"/>
</dbReference>
<evidence type="ECO:0000256" key="10">
    <source>
        <dbReference type="ARBA" id="ARBA00023136"/>
    </source>
</evidence>
<feature type="domain" description="HAMP" evidence="13">
    <location>
        <begin position="169"/>
        <end position="221"/>
    </location>
</feature>
<comment type="catalytic activity">
    <reaction evidence="1">
        <text>ATP + protein L-histidine = ADP + protein N-phospho-L-histidine.</text>
        <dbReference type="EC" id="2.7.13.3"/>
    </reaction>
</comment>
<dbReference type="SMART" id="SM00304">
    <property type="entry name" value="HAMP"/>
    <property type="match status" value="1"/>
</dbReference>
<feature type="domain" description="Histidine kinase" evidence="12">
    <location>
        <begin position="229"/>
        <end position="428"/>
    </location>
</feature>
<evidence type="ECO:0000256" key="5">
    <source>
        <dbReference type="ARBA" id="ARBA00022679"/>
    </source>
</evidence>
<dbReference type="InterPro" id="IPR003660">
    <property type="entry name" value="HAMP_dom"/>
</dbReference>
<evidence type="ECO:0000256" key="2">
    <source>
        <dbReference type="ARBA" id="ARBA00004236"/>
    </source>
</evidence>
<dbReference type="SUPFAM" id="SSF55874">
    <property type="entry name" value="ATPase domain of HSP90 chaperone/DNA topoisomerase II/histidine kinase"/>
    <property type="match status" value="1"/>
</dbReference>
<dbReference type="CDD" id="cd06225">
    <property type="entry name" value="HAMP"/>
    <property type="match status" value="1"/>
</dbReference>
<reference evidence="15" key="1">
    <citation type="journal article" date="2019" name="Int. J. Syst. Evol. Microbiol.">
        <title>The Global Catalogue of Microorganisms (GCM) 10K type strain sequencing project: providing services to taxonomists for standard genome sequencing and annotation.</title>
        <authorList>
            <consortium name="The Broad Institute Genomics Platform"/>
            <consortium name="The Broad Institute Genome Sequencing Center for Infectious Disease"/>
            <person name="Wu L."/>
            <person name="Ma J."/>
        </authorList>
    </citation>
    <scope>NUCLEOTIDE SEQUENCE [LARGE SCALE GENOMIC DNA]</scope>
    <source>
        <strain evidence="15">CCM 8391</strain>
    </source>
</reference>
<proteinExistence type="predicted"/>
<feature type="transmembrane region" description="Helical" evidence="11">
    <location>
        <begin position="143"/>
        <end position="163"/>
    </location>
</feature>
<evidence type="ECO:0000256" key="11">
    <source>
        <dbReference type="SAM" id="Phobius"/>
    </source>
</evidence>
<dbReference type="PROSITE" id="PS50109">
    <property type="entry name" value="HIS_KIN"/>
    <property type="match status" value="1"/>
</dbReference>
<dbReference type="Pfam" id="PF00512">
    <property type="entry name" value="HisKA"/>
    <property type="match status" value="1"/>
</dbReference>
<keyword evidence="7" id="KW-0418">Kinase</keyword>
<keyword evidence="9" id="KW-0902">Two-component regulatory system</keyword>
<evidence type="ECO:0000313" key="14">
    <source>
        <dbReference type="EMBL" id="MFC5995840.1"/>
    </source>
</evidence>